<name>A0ABT9NN41_9ACTN</name>
<dbReference type="Pfam" id="PF12146">
    <property type="entry name" value="Hydrolase_4"/>
    <property type="match status" value="1"/>
</dbReference>
<organism evidence="4 5">
    <name type="scientific">Nocardioides massiliensis</name>
    <dbReference type="NCBI Taxonomy" id="1325935"/>
    <lineage>
        <taxon>Bacteria</taxon>
        <taxon>Bacillati</taxon>
        <taxon>Actinomycetota</taxon>
        <taxon>Actinomycetes</taxon>
        <taxon>Propionibacteriales</taxon>
        <taxon>Nocardioidaceae</taxon>
        <taxon>Nocardioides</taxon>
    </lineage>
</organism>
<comment type="caution">
    <text evidence="4">The sequence shown here is derived from an EMBL/GenBank/DDBJ whole genome shotgun (WGS) entry which is preliminary data.</text>
</comment>
<dbReference type="PANTHER" id="PTHR22946:SF9">
    <property type="entry name" value="POLYKETIDE TRANSFERASE AF380"/>
    <property type="match status" value="1"/>
</dbReference>
<dbReference type="Proteomes" id="UP001240447">
    <property type="component" value="Unassembled WGS sequence"/>
</dbReference>
<keyword evidence="2" id="KW-0378">Hydrolase</keyword>
<evidence type="ECO:0000256" key="2">
    <source>
        <dbReference type="ARBA" id="ARBA00022801"/>
    </source>
</evidence>
<evidence type="ECO:0000313" key="5">
    <source>
        <dbReference type="Proteomes" id="UP001240447"/>
    </source>
</evidence>
<sequence length="307" mass="32571">MTTAADRSSQRIQGADGALIDMWVYRAAARGGAMTPAPAVVMAHGIGGVKAAGLDPFARAFAAAGHTCFVFDYRHWGASGGEPREVLSVPAQLADYRTVLQHARTAEGVDPERVFVWGTSFAGMHVVELAASEPYLAGAIAQCPLVDGLAGLLNVPPARGLRLMRQALLDRVGATRGAEPRYLPLIVGEGEFGVIATEDALLGQERLAPIDGSPWPNRITARSLLDVTFSRPVRRAGRAQCPMLLVVAEDDTMAPTAPAVRAAARAPRGELYRSRGGHYDVYAGGTDHDNVLAVELAFLERVGAQRV</sequence>
<comment type="similarity">
    <text evidence="1">Belongs to the AB hydrolase superfamily.</text>
</comment>
<dbReference type="InterPro" id="IPR050261">
    <property type="entry name" value="FrsA_esterase"/>
</dbReference>
<gene>
    <name evidence="4" type="ORF">J2S59_001064</name>
</gene>
<protein>
    <submittedName>
        <fullName evidence="4">Pimeloyl-ACP methyl ester carboxylesterase</fullName>
    </submittedName>
</protein>
<dbReference type="RefSeq" id="WP_068120971.1">
    <property type="nucleotide sequence ID" value="NZ_CCXJ01000328.1"/>
</dbReference>
<accession>A0ABT9NN41</accession>
<keyword evidence="5" id="KW-1185">Reference proteome</keyword>
<dbReference type="Gene3D" id="3.40.50.1820">
    <property type="entry name" value="alpha/beta hydrolase"/>
    <property type="match status" value="1"/>
</dbReference>
<evidence type="ECO:0000259" key="3">
    <source>
        <dbReference type="Pfam" id="PF12146"/>
    </source>
</evidence>
<reference evidence="4 5" key="1">
    <citation type="submission" date="2023-07" db="EMBL/GenBank/DDBJ databases">
        <title>Sequencing the genomes of 1000 actinobacteria strains.</title>
        <authorList>
            <person name="Klenk H.-P."/>
        </authorList>
    </citation>
    <scope>NUCLEOTIDE SEQUENCE [LARGE SCALE GENOMIC DNA]</scope>
    <source>
        <strain evidence="4 5">GD13</strain>
    </source>
</reference>
<evidence type="ECO:0000313" key="4">
    <source>
        <dbReference type="EMBL" id="MDP9821255.1"/>
    </source>
</evidence>
<proteinExistence type="inferred from homology"/>
<dbReference type="PANTHER" id="PTHR22946">
    <property type="entry name" value="DIENELACTONE HYDROLASE DOMAIN-CONTAINING PROTEIN-RELATED"/>
    <property type="match status" value="1"/>
</dbReference>
<dbReference type="EMBL" id="JAUSQM010000001">
    <property type="protein sequence ID" value="MDP9821255.1"/>
    <property type="molecule type" value="Genomic_DNA"/>
</dbReference>
<dbReference type="SUPFAM" id="SSF53474">
    <property type="entry name" value="alpha/beta-Hydrolases"/>
    <property type="match status" value="1"/>
</dbReference>
<feature type="domain" description="Serine aminopeptidase S33" evidence="3">
    <location>
        <begin position="36"/>
        <end position="155"/>
    </location>
</feature>
<evidence type="ECO:0000256" key="1">
    <source>
        <dbReference type="ARBA" id="ARBA00008645"/>
    </source>
</evidence>
<dbReference type="InterPro" id="IPR022742">
    <property type="entry name" value="Hydrolase_4"/>
</dbReference>
<dbReference type="InterPro" id="IPR029058">
    <property type="entry name" value="AB_hydrolase_fold"/>
</dbReference>